<comment type="function">
    <text evidence="1">VSG forms a coat on the surface of the parasite. The trypanosome evades the immune response of the host by expressing a series of antigenically distinct VSGs from an estimated 1000 VSG genes.</text>
</comment>
<feature type="domain" description="Trypanosome variant surface glycoprotein C-terminal" evidence="10">
    <location>
        <begin position="93"/>
        <end position="200"/>
    </location>
</feature>
<keyword evidence="3" id="KW-1003">Cell membrane</keyword>
<gene>
    <name evidence="11" type="ORF">TEOVI_000414600</name>
</gene>
<dbReference type="Proteomes" id="UP000195570">
    <property type="component" value="Unassembled WGS sequence"/>
</dbReference>
<dbReference type="VEuPathDB" id="TriTrypDB:TEOVI_000414600"/>
<sequence>MYVAGNKANQAHFTKIQWISELTKAAKLQQHHEEAQSELKALEAQLEAARKLAYSLLPTVEAELGELSDVTQVENKATNTGKKEAQSKCSDGKNKSAEECQTLGCDHDTENNKCKPKTGTESTAAGTGQAPKEGAATSGRAKHQNQPDCEKDKTDDKQNCAWRKGKEGEDDKDTEKYRSSSFLPSKTSALMVHAAFVALLF</sequence>
<feature type="coiled-coil region" evidence="8">
    <location>
        <begin position="25"/>
        <end position="52"/>
    </location>
</feature>
<evidence type="ECO:0000256" key="2">
    <source>
        <dbReference type="ARBA" id="ARBA00004609"/>
    </source>
</evidence>
<dbReference type="Pfam" id="PF10659">
    <property type="entry name" value="Trypan_glycop_C"/>
    <property type="match status" value="1"/>
</dbReference>
<keyword evidence="4" id="KW-0336">GPI-anchor</keyword>
<accession>A0A1G4IJB6</accession>
<proteinExistence type="predicted"/>
<dbReference type="GeneID" id="92378086"/>
<organism evidence="11 12">
    <name type="scientific">Trypanosoma equiperdum</name>
    <dbReference type="NCBI Taxonomy" id="5694"/>
    <lineage>
        <taxon>Eukaryota</taxon>
        <taxon>Discoba</taxon>
        <taxon>Euglenozoa</taxon>
        <taxon>Kinetoplastea</taxon>
        <taxon>Metakinetoplastina</taxon>
        <taxon>Trypanosomatida</taxon>
        <taxon>Trypanosomatidae</taxon>
        <taxon>Trypanosoma</taxon>
    </lineage>
</organism>
<evidence type="ECO:0000259" key="10">
    <source>
        <dbReference type="Pfam" id="PF10659"/>
    </source>
</evidence>
<dbReference type="InterPro" id="IPR019609">
    <property type="entry name" value="Variant_surf_glycoprt_trypan_C"/>
</dbReference>
<keyword evidence="7" id="KW-0449">Lipoprotein</keyword>
<feature type="region of interest" description="Disordered" evidence="9">
    <location>
        <begin position="74"/>
        <end position="180"/>
    </location>
</feature>
<evidence type="ECO:0000256" key="8">
    <source>
        <dbReference type="SAM" id="Coils"/>
    </source>
</evidence>
<evidence type="ECO:0000256" key="5">
    <source>
        <dbReference type="ARBA" id="ARBA00023136"/>
    </source>
</evidence>
<evidence type="ECO:0000256" key="4">
    <source>
        <dbReference type="ARBA" id="ARBA00022622"/>
    </source>
</evidence>
<dbReference type="AlphaFoldDB" id="A0A1G4IJB6"/>
<evidence type="ECO:0000313" key="12">
    <source>
        <dbReference type="Proteomes" id="UP000195570"/>
    </source>
</evidence>
<dbReference type="GO" id="GO:0098552">
    <property type="term" value="C:side of membrane"/>
    <property type="evidence" value="ECO:0007669"/>
    <property type="project" value="UniProtKB-KW"/>
</dbReference>
<keyword evidence="12" id="KW-1185">Reference proteome</keyword>
<feature type="compositionally biased region" description="Basic and acidic residues" evidence="9">
    <location>
        <begin position="148"/>
        <end position="178"/>
    </location>
</feature>
<keyword evidence="8" id="KW-0175">Coiled coil</keyword>
<dbReference type="RefSeq" id="XP_067083048.1">
    <property type="nucleotide sequence ID" value="XM_067226947.1"/>
</dbReference>
<evidence type="ECO:0000256" key="1">
    <source>
        <dbReference type="ARBA" id="ARBA00002523"/>
    </source>
</evidence>
<dbReference type="GO" id="GO:0005886">
    <property type="term" value="C:plasma membrane"/>
    <property type="evidence" value="ECO:0007669"/>
    <property type="project" value="UniProtKB-SubCell"/>
</dbReference>
<protein>
    <submittedName>
        <fullName evidence="11">Trypanosome variant surface glycoprotein C-terminal domain containing protein, putative</fullName>
    </submittedName>
</protein>
<evidence type="ECO:0000256" key="9">
    <source>
        <dbReference type="SAM" id="MobiDB-lite"/>
    </source>
</evidence>
<feature type="compositionally biased region" description="Basic and acidic residues" evidence="9">
    <location>
        <begin position="81"/>
        <end position="98"/>
    </location>
</feature>
<name>A0A1G4IJB6_TRYEQ</name>
<dbReference type="EMBL" id="CZPT02001884">
    <property type="protein sequence ID" value="SCU72569.1"/>
    <property type="molecule type" value="Genomic_DNA"/>
</dbReference>
<evidence type="ECO:0000256" key="7">
    <source>
        <dbReference type="ARBA" id="ARBA00023288"/>
    </source>
</evidence>
<evidence type="ECO:0000313" key="11">
    <source>
        <dbReference type="EMBL" id="SCU72569.1"/>
    </source>
</evidence>
<keyword evidence="5" id="KW-0472">Membrane</keyword>
<evidence type="ECO:0000256" key="6">
    <source>
        <dbReference type="ARBA" id="ARBA00023180"/>
    </source>
</evidence>
<comment type="caution">
    <text evidence="11">The sequence shown here is derived from an EMBL/GenBank/DDBJ whole genome shotgun (WGS) entry which is preliminary data.</text>
</comment>
<comment type="subcellular location">
    <subcellularLocation>
        <location evidence="2">Cell membrane</location>
        <topology evidence="2">Lipid-anchor</topology>
        <topology evidence="2">GPI-anchor</topology>
    </subcellularLocation>
</comment>
<reference evidence="11" key="1">
    <citation type="submission" date="2016-09" db="EMBL/GenBank/DDBJ databases">
        <authorList>
            <person name="Hebert L."/>
            <person name="Moumen B."/>
        </authorList>
    </citation>
    <scope>NUCLEOTIDE SEQUENCE [LARGE SCALE GENOMIC DNA]</scope>
    <source>
        <strain evidence="11">OVI</strain>
    </source>
</reference>
<evidence type="ECO:0000256" key="3">
    <source>
        <dbReference type="ARBA" id="ARBA00022475"/>
    </source>
</evidence>
<keyword evidence="6" id="KW-0325">Glycoprotein</keyword>